<sequence length="102" mass="10751">MGCCEIPIFWGGVILSPAMQPLPSAAAPCLAASCGPKRLASGVVCRTLHTVVSLQPPDPAPHHFASCARHVHRVAVRLSPSLDRAALPPNRVPTLLRSLCTQ</sequence>
<keyword evidence="2" id="KW-1185">Reference proteome</keyword>
<accession>A0A8J5REA0</accession>
<evidence type="ECO:0000313" key="2">
    <source>
        <dbReference type="Proteomes" id="UP000729402"/>
    </source>
</evidence>
<organism evidence="1 2">
    <name type="scientific">Zizania palustris</name>
    <name type="common">Northern wild rice</name>
    <dbReference type="NCBI Taxonomy" id="103762"/>
    <lineage>
        <taxon>Eukaryota</taxon>
        <taxon>Viridiplantae</taxon>
        <taxon>Streptophyta</taxon>
        <taxon>Embryophyta</taxon>
        <taxon>Tracheophyta</taxon>
        <taxon>Spermatophyta</taxon>
        <taxon>Magnoliopsida</taxon>
        <taxon>Liliopsida</taxon>
        <taxon>Poales</taxon>
        <taxon>Poaceae</taxon>
        <taxon>BOP clade</taxon>
        <taxon>Oryzoideae</taxon>
        <taxon>Oryzeae</taxon>
        <taxon>Zizaniinae</taxon>
        <taxon>Zizania</taxon>
    </lineage>
</organism>
<reference evidence="1" key="2">
    <citation type="submission" date="2021-02" db="EMBL/GenBank/DDBJ databases">
        <authorList>
            <person name="Kimball J.A."/>
            <person name="Haas M.W."/>
            <person name="Macchietto M."/>
            <person name="Kono T."/>
            <person name="Duquette J."/>
            <person name="Shao M."/>
        </authorList>
    </citation>
    <scope>NUCLEOTIDE SEQUENCE</scope>
    <source>
        <tissue evidence="1">Fresh leaf tissue</tissue>
    </source>
</reference>
<comment type="caution">
    <text evidence="1">The sequence shown here is derived from an EMBL/GenBank/DDBJ whole genome shotgun (WGS) entry which is preliminary data.</text>
</comment>
<gene>
    <name evidence="1" type="ORF">GUJ93_ZPchr0458g22457</name>
</gene>
<evidence type="ECO:0000313" key="1">
    <source>
        <dbReference type="EMBL" id="KAG8043795.1"/>
    </source>
</evidence>
<protein>
    <submittedName>
        <fullName evidence="1">Uncharacterized protein</fullName>
    </submittedName>
</protein>
<dbReference type="Proteomes" id="UP000729402">
    <property type="component" value="Unassembled WGS sequence"/>
</dbReference>
<dbReference type="EMBL" id="JAAALK010000953">
    <property type="protein sequence ID" value="KAG8043795.1"/>
    <property type="molecule type" value="Genomic_DNA"/>
</dbReference>
<name>A0A8J5REA0_ZIZPA</name>
<proteinExistence type="predicted"/>
<reference evidence="1" key="1">
    <citation type="journal article" date="2021" name="bioRxiv">
        <title>Whole Genome Assembly and Annotation of Northern Wild Rice, Zizania palustris L., Supports a Whole Genome Duplication in the Zizania Genus.</title>
        <authorList>
            <person name="Haas M."/>
            <person name="Kono T."/>
            <person name="Macchietto M."/>
            <person name="Millas R."/>
            <person name="McGilp L."/>
            <person name="Shao M."/>
            <person name="Duquette J."/>
            <person name="Hirsch C.N."/>
            <person name="Kimball J."/>
        </authorList>
    </citation>
    <scope>NUCLEOTIDE SEQUENCE</scope>
    <source>
        <tissue evidence="1">Fresh leaf tissue</tissue>
    </source>
</reference>
<dbReference type="AlphaFoldDB" id="A0A8J5REA0"/>